<evidence type="ECO:0000313" key="2">
    <source>
        <dbReference type="Proteomes" id="UP000001420"/>
    </source>
</evidence>
<accession>Q7VCF9</accession>
<name>Q7VCF9_PROMA</name>
<dbReference type="KEGG" id="pma:Pro_0781"/>
<dbReference type="PATRIC" id="fig|167539.5.peg.827"/>
<dbReference type="Proteomes" id="UP000001420">
    <property type="component" value="Chromosome"/>
</dbReference>
<evidence type="ECO:0008006" key="3">
    <source>
        <dbReference type="Google" id="ProtNLM"/>
    </source>
</evidence>
<dbReference type="EMBL" id="AE017126">
    <property type="protein sequence ID" value="AAP99825.1"/>
    <property type="molecule type" value="Genomic_DNA"/>
</dbReference>
<organism evidence="1 2">
    <name type="scientific">Prochlorococcus marinus (strain SARG / CCMP1375 / SS120)</name>
    <dbReference type="NCBI Taxonomy" id="167539"/>
    <lineage>
        <taxon>Bacteria</taxon>
        <taxon>Bacillati</taxon>
        <taxon>Cyanobacteriota</taxon>
        <taxon>Cyanophyceae</taxon>
        <taxon>Synechococcales</taxon>
        <taxon>Prochlorococcaceae</taxon>
        <taxon>Prochlorococcus</taxon>
    </lineage>
</organism>
<dbReference type="AlphaFoldDB" id="Q7VCF9"/>
<gene>
    <name evidence="1" type="ordered locus">Pro_0781</name>
</gene>
<keyword evidence="2" id="KW-1185">Reference proteome</keyword>
<evidence type="ECO:0000313" key="1">
    <source>
        <dbReference type="EMBL" id="AAP99825.1"/>
    </source>
</evidence>
<dbReference type="STRING" id="167539.Pro_0781"/>
<protein>
    <recommendedName>
        <fullName evidence="3">TIGR02450 family Trp-rich protein</fullName>
    </recommendedName>
</protein>
<dbReference type="Pfam" id="PF09493">
    <property type="entry name" value="DUF2389"/>
    <property type="match status" value="1"/>
</dbReference>
<dbReference type="EnsemblBacteria" id="AAP99825">
    <property type="protein sequence ID" value="AAP99825"/>
    <property type="gene ID" value="Pro_0781"/>
</dbReference>
<reference evidence="1 2" key="1">
    <citation type="journal article" date="2003" name="Proc. Natl. Acad. Sci. U.S.A.">
        <title>Genome sequence of the cyanobacterium Prochlorococcus marinus SS120, a nearly minimal oxyphototrophic genome.</title>
        <authorList>
            <person name="Dufresne A."/>
            <person name="Salanoubat M."/>
            <person name="Partensky F."/>
            <person name="Artiguenave F."/>
            <person name="Axmann I.M."/>
            <person name="Barbe V."/>
            <person name="Duprat S."/>
            <person name="Galperin M.Y."/>
            <person name="Koonin E.V."/>
            <person name="Le Gall F."/>
            <person name="Makarova K.S."/>
            <person name="Ostrowski M."/>
            <person name="Oztas S."/>
            <person name="Robert C."/>
            <person name="Rogozin I.B."/>
            <person name="Scanlan D.J."/>
            <person name="Tandeau de Marsac N."/>
            <person name="Weissenbach J."/>
            <person name="Wincker P."/>
            <person name="Wolf Y.I."/>
            <person name="Hess W.R."/>
        </authorList>
    </citation>
    <scope>NUCLEOTIDE SEQUENCE [LARGE SCALE GENOMIC DNA]</scope>
    <source>
        <strain evidence="2">SARG / CCMP1375 / SS120</strain>
    </source>
</reference>
<dbReference type="NCBIfam" id="TIGR02450">
    <property type="entry name" value="TIGR02450 family Trp-rich protein"/>
    <property type="match status" value="1"/>
</dbReference>
<dbReference type="OrthoDB" id="514092at2"/>
<proteinExistence type="predicted"/>
<dbReference type="RefSeq" id="WP_011124933.1">
    <property type="nucleotide sequence ID" value="NC_005042.1"/>
</dbReference>
<dbReference type="eggNOG" id="ENOG5030NVQ">
    <property type="taxonomic scope" value="Bacteria"/>
</dbReference>
<sequence length="112" mass="13142">MIKWPPVKAWTSINPIQGERHFVAINYDVSNHNLWVNMVSVLDGKLYFRVTFEELNDNSMWLPGWKDLKIKKDHKKTNVNHDLNNEACLHPSIDSGIAITSKRLNLRDWFPE</sequence>
<dbReference type="HOGENOM" id="CLU_2168749_0_0_3"/>
<dbReference type="InterPro" id="IPR012663">
    <property type="entry name" value="CHP02450_Tryp"/>
</dbReference>